<dbReference type="InterPro" id="IPR005709">
    <property type="entry name" value="Ribosomal_uS4_bac-type"/>
</dbReference>
<feature type="region of interest" description="Disordered" evidence="9">
    <location>
        <begin position="20"/>
        <end position="46"/>
    </location>
</feature>
<evidence type="ECO:0000256" key="3">
    <source>
        <dbReference type="ARBA" id="ARBA00022884"/>
    </source>
</evidence>
<dbReference type="InterPro" id="IPR001912">
    <property type="entry name" value="Ribosomal_uS4_N"/>
</dbReference>
<proteinExistence type="inferred from homology"/>
<dbReference type="HAMAP" id="MF_01306_B">
    <property type="entry name" value="Ribosomal_uS4_B"/>
    <property type="match status" value="1"/>
</dbReference>
<dbReference type="GO" id="GO:0003735">
    <property type="term" value="F:structural constituent of ribosome"/>
    <property type="evidence" value="ECO:0007669"/>
    <property type="project" value="InterPro"/>
</dbReference>
<dbReference type="NCBIfam" id="NF003717">
    <property type="entry name" value="PRK05327.1"/>
    <property type="match status" value="1"/>
</dbReference>
<dbReference type="SMART" id="SM00363">
    <property type="entry name" value="S4"/>
    <property type="match status" value="1"/>
</dbReference>
<keyword evidence="13" id="KW-1185">Reference proteome</keyword>
<dbReference type="PANTHER" id="PTHR11831">
    <property type="entry name" value="30S 40S RIBOSOMAL PROTEIN"/>
    <property type="match status" value="1"/>
</dbReference>
<keyword evidence="4 7" id="KW-0689">Ribosomal protein</keyword>
<dbReference type="InterPro" id="IPR002942">
    <property type="entry name" value="S4_RNA-bd"/>
</dbReference>
<dbReference type="InterPro" id="IPR036986">
    <property type="entry name" value="S4_RNA-bd_sf"/>
</dbReference>
<dbReference type="AlphaFoldDB" id="A0A944D7A5"/>
<dbReference type="Gene3D" id="3.10.290.10">
    <property type="entry name" value="RNA-binding S4 domain"/>
    <property type="match status" value="1"/>
</dbReference>
<evidence type="ECO:0000256" key="2">
    <source>
        <dbReference type="ARBA" id="ARBA00022730"/>
    </source>
</evidence>
<protein>
    <recommendedName>
        <fullName evidence="6 7">Small ribosomal subunit protein uS4</fullName>
    </recommendedName>
</protein>
<evidence type="ECO:0000256" key="5">
    <source>
        <dbReference type="ARBA" id="ARBA00023274"/>
    </source>
</evidence>
<accession>A0A944D7A5</accession>
<evidence type="ECO:0000256" key="6">
    <source>
        <dbReference type="ARBA" id="ARBA00035254"/>
    </source>
</evidence>
<dbReference type="SMART" id="SM01390">
    <property type="entry name" value="Ribosomal_S4"/>
    <property type="match status" value="1"/>
</dbReference>
<evidence type="ECO:0000259" key="10">
    <source>
        <dbReference type="SMART" id="SM00363"/>
    </source>
</evidence>
<evidence type="ECO:0000256" key="4">
    <source>
        <dbReference type="ARBA" id="ARBA00022980"/>
    </source>
</evidence>
<dbReference type="InterPro" id="IPR018079">
    <property type="entry name" value="Ribosomal_uS4_CS"/>
</dbReference>
<comment type="caution">
    <text evidence="12">The sequence shown here is derived from an EMBL/GenBank/DDBJ whole genome shotgun (WGS) entry which is preliminary data.</text>
</comment>
<evidence type="ECO:0000256" key="9">
    <source>
        <dbReference type="SAM" id="MobiDB-lite"/>
    </source>
</evidence>
<evidence type="ECO:0000259" key="11">
    <source>
        <dbReference type="SMART" id="SM01390"/>
    </source>
</evidence>
<keyword evidence="5 7" id="KW-0687">Ribonucleoprotein</keyword>
<dbReference type="PANTHER" id="PTHR11831:SF4">
    <property type="entry name" value="SMALL RIBOSOMAL SUBUNIT PROTEIN US4M"/>
    <property type="match status" value="1"/>
</dbReference>
<comment type="function">
    <text evidence="7">One of the primary rRNA binding proteins, it binds directly to 16S rRNA where it nucleates assembly of the body of the 30S subunit.</text>
</comment>
<dbReference type="PROSITE" id="PS50889">
    <property type="entry name" value="S4"/>
    <property type="match status" value="1"/>
</dbReference>
<dbReference type="GO" id="GO:0006412">
    <property type="term" value="P:translation"/>
    <property type="evidence" value="ECO:0007669"/>
    <property type="project" value="UniProtKB-UniRule"/>
</dbReference>
<dbReference type="NCBIfam" id="TIGR01017">
    <property type="entry name" value="rpsD_bact"/>
    <property type="match status" value="1"/>
</dbReference>
<evidence type="ECO:0000256" key="8">
    <source>
        <dbReference type="RuleBase" id="RU003699"/>
    </source>
</evidence>
<evidence type="ECO:0000256" key="7">
    <source>
        <dbReference type="HAMAP-Rule" id="MF_01306"/>
    </source>
</evidence>
<comment type="function">
    <text evidence="7">With S5 and S12 plays an important role in translational accuracy.</text>
</comment>
<gene>
    <name evidence="7 12" type="primary">rpsD</name>
    <name evidence="12" type="ORF">I8J34_01490</name>
</gene>
<organism evidence="12 13">
    <name type="scientific">Denitromonas iodatirespirans</name>
    <dbReference type="NCBI Taxonomy" id="2795389"/>
    <lineage>
        <taxon>Bacteria</taxon>
        <taxon>Pseudomonadati</taxon>
        <taxon>Pseudomonadota</taxon>
        <taxon>Betaproteobacteria</taxon>
        <taxon>Rhodocyclales</taxon>
        <taxon>Zoogloeaceae</taxon>
        <taxon>Denitromonas</taxon>
    </lineage>
</organism>
<comment type="similarity">
    <text evidence="1 7 8">Belongs to the universal ribosomal protein uS4 family.</text>
</comment>
<dbReference type="Pfam" id="PF01479">
    <property type="entry name" value="S4"/>
    <property type="match status" value="1"/>
</dbReference>
<dbReference type="PROSITE" id="PS00632">
    <property type="entry name" value="RIBOSOMAL_S4"/>
    <property type="match status" value="1"/>
</dbReference>
<dbReference type="Proteomes" id="UP000694660">
    <property type="component" value="Unassembled WGS sequence"/>
</dbReference>
<feature type="domain" description="RNA-binding S4" evidence="10">
    <location>
        <begin position="93"/>
        <end position="154"/>
    </location>
</feature>
<feature type="domain" description="Small ribosomal subunit protein uS4 N-terminal" evidence="11">
    <location>
        <begin position="3"/>
        <end position="92"/>
    </location>
</feature>
<evidence type="ECO:0000313" key="12">
    <source>
        <dbReference type="EMBL" id="MBT0959832.1"/>
    </source>
</evidence>
<keyword evidence="2 7" id="KW-0699">rRNA-binding</keyword>
<evidence type="ECO:0000313" key="13">
    <source>
        <dbReference type="Proteomes" id="UP000694660"/>
    </source>
</evidence>
<reference evidence="13" key="1">
    <citation type="journal article" date="2022" name="ISME J.">
        <title>Genetic and phylogenetic analysis of dissimilatory iodate-reducing bacteria identifies potential niches across the world's oceans.</title>
        <authorList>
            <person name="Reyes-Umana V."/>
            <person name="Henning Z."/>
            <person name="Lee K."/>
            <person name="Barnum T.P."/>
            <person name="Coates J.D."/>
        </authorList>
    </citation>
    <scope>NUCLEOTIDE SEQUENCE [LARGE SCALE GENOMIC DNA]</scope>
    <source>
        <strain evidence="13">IR12</strain>
    </source>
</reference>
<keyword evidence="3 7" id="KW-0694">RNA-binding</keyword>
<comment type="subunit">
    <text evidence="7">Part of the 30S ribosomal subunit. Contacts protein S5. The interaction surface between S4 and S5 is involved in control of translational fidelity.</text>
</comment>
<dbReference type="GO" id="GO:0015935">
    <property type="term" value="C:small ribosomal subunit"/>
    <property type="evidence" value="ECO:0007669"/>
    <property type="project" value="InterPro"/>
</dbReference>
<name>A0A944D7A5_DENI1</name>
<dbReference type="GO" id="GO:0042274">
    <property type="term" value="P:ribosomal small subunit biogenesis"/>
    <property type="evidence" value="ECO:0007669"/>
    <property type="project" value="TreeGrafter"/>
</dbReference>
<dbReference type="CDD" id="cd00165">
    <property type="entry name" value="S4"/>
    <property type="match status" value="1"/>
</dbReference>
<dbReference type="GO" id="GO:0019843">
    <property type="term" value="F:rRNA binding"/>
    <property type="evidence" value="ECO:0007669"/>
    <property type="project" value="UniProtKB-UniRule"/>
</dbReference>
<dbReference type="Pfam" id="PF00163">
    <property type="entry name" value="Ribosomal_S4"/>
    <property type="match status" value="1"/>
</dbReference>
<evidence type="ECO:0000256" key="1">
    <source>
        <dbReference type="ARBA" id="ARBA00007465"/>
    </source>
</evidence>
<dbReference type="InterPro" id="IPR022801">
    <property type="entry name" value="Ribosomal_uS4"/>
</dbReference>
<dbReference type="SUPFAM" id="SSF55174">
    <property type="entry name" value="Alpha-L RNA-binding motif"/>
    <property type="match status" value="1"/>
</dbReference>
<dbReference type="EMBL" id="JAEKFT010000001">
    <property type="protein sequence ID" value="MBT0959832.1"/>
    <property type="molecule type" value="Genomic_DNA"/>
</dbReference>
<dbReference type="RefSeq" id="WP_214359578.1">
    <property type="nucleotide sequence ID" value="NZ_JAEKFT010000001.1"/>
</dbReference>
<sequence>MSRFTGPRLKVMRALGTELPGLSRKSIGDRPHPPGQHGARSNRRKSDFGLQLIEKQKLRFNYGLTETQIRRLFREAKRDKGPTGDKLLELLERRLDNAVFRAGFAPTGIAARQLVRHRHVLLNGRSVNIPSIRVRIGDVITLTDKARRIDLVVASLAEPALARPEWLSWNDKDVSATVARLPEGDEVPFPVNVQDVVEYYAVRL</sequence>
<dbReference type="FunFam" id="3.10.290.10:FF:000001">
    <property type="entry name" value="30S ribosomal protein S4"/>
    <property type="match status" value="1"/>
</dbReference>
<dbReference type="Gene3D" id="1.10.1050.10">
    <property type="entry name" value="Ribosomal Protein S4 Delta 41, Chain A, domain 1"/>
    <property type="match status" value="1"/>
</dbReference>